<dbReference type="GO" id="GO:0006508">
    <property type="term" value="P:proteolysis"/>
    <property type="evidence" value="ECO:0007669"/>
    <property type="project" value="UniProtKB-KW"/>
</dbReference>
<reference evidence="8 9" key="2">
    <citation type="journal article" date="2010" name="Nucleic Acids Res.">
        <title>BeetleBase in 2010: revisions to provide comprehensive genomic information for Tribolium castaneum.</title>
        <authorList>
            <person name="Kim H.S."/>
            <person name="Murphy T."/>
            <person name="Xia J."/>
            <person name="Caragea D."/>
            <person name="Park Y."/>
            <person name="Beeman R.W."/>
            <person name="Lorenzen M.D."/>
            <person name="Butcher S."/>
            <person name="Manak J.R."/>
            <person name="Brown S.J."/>
        </authorList>
    </citation>
    <scope>GENOME REANNOTATION</scope>
    <source>
        <strain evidence="8 9">Georgia GA2</strain>
    </source>
</reference>
<dbReference type="InterPro" id="IPR043504">
    <property type="entry name" value="Peptidase_S1_PA_chymotrypsin"/>
</dbReference>
<dbReference type="MEROPS" id="S01.960"/>
<evidence type="ECO:0000256" key="4">
    <source>
        <dbReference type="ARBA" id="ARBA00068096"/>
    </source>
</evidence>
<dbReference type="Pfam" id="PF18322">
    <property type="entry name" value="CLIP_1"/>
    <property type="match status" value="1"/>
</dbReference>
<dbReference type="InterPro" id="IPR001314">
    <property type="entry name" value="Peptidase_S1A"/>
</dbReference>
<dbReference type="PANTHER" id="PTHR24258">
    <property type="entry name" value="SERINE PROTEASE-RELATED"/>
    <property type="match status" value="1"/>
</dbReference>
<dbReference type="InterPro" id="IPR009003">
    <property type="entry name" value="Peptidase_S1_PA"/>
</dbReference>
<evidence type="ECO:0000259" key="7">
    <source>
        <dbReference type="PROSITE" id="PS50240"/>
    </source>
</evidence>
<dbReference type="eggNOG" id="KOG3627">
    <property type="taxonomic scope" value="Eukaryota"/>
</dbReference>
<keyword evidence="9" id="KW-1185">Reference proteome</keyword>
<feature type="compositionally biased region" description="Polar residues" evidence="6">
    <location>
        <begin position="74"/>
        <end position="89"/>
    </location>
</feature>
<evidence type="ECO:0000256" key="2">
    <source>
        <dbReference type="ARBA" id="ARBA00022525"/>
    </source>
</evidence>
<evidence type="ECO:0000256" key="6">
    <source>
        <dbReference type="SAM" id="MobiDB-lite"/>
    </source>
</evidence>
<dbReference type="PROSITE" id="PS50240">
    <property type="entry name" value="TRYPSIN_DOM"/>
    <property type="match status" value="1"/>
</dbReference>
<name>D6WBS9_TRICA</name>
<dbReference type="SUPFAM" id="SSF50494">
    <property type="entry name" value="Trypsin-like serine proteases"/>
    <property type="match status" value="1"/>
</dbReference>
<dbReference type="SMART" id="SM00020">
    <property type="entry name" value="Tryp_SPc"/>
    <property type="match status" value="1"/>
</dbReference>
<dbReference type="PRINTS" id="PR00722">
    <property type="entry name" value="CHYMOTRYPSIN"/>
</dbReference>
<dbReference type="PANTHER" id="PTHR24258:SF129">
    <property type="entry name" value="LP15124P-RELATED"/>
    <property type="match status" value="1"/>
</dbReference>
<accession>D6WBS9</accession>
<evidence type="ECO:0000256" key="1">
    <source>
        <dbReference type="ARBA" id="ARBA00004613"/>
    </source>
</evidence>
<comment type="subcellular location">
    <subcellularLocation>
        <location evidence="1">Secreted</location>
    </subcellularLocation>
</comment>
<dbReference type="OMA" id="TEIRIHE"/>
<dbReference type="GO" id="GO:0005576">
    <property type="term" value="C:extracellular region"/>
    <property type="evidence" value="ECO:0007669"/>
    <property type="project" value="UniProtKB-SubCell"/>
</dbReference>
<dbReference type="Gene3D" id="2.40.10.10">
    <property type="entry name" value="Trypsin-like serine proteases"/>
    <property type="match status" value="2"/>
</dbReference>
<keyword evidence="2" id="KW-0964">Secreted</keyword>
<keyword evidence="8" id="KW-0645">Protease</keyword>
<evidence type="ECO:0000256" key="3">
    <source>
        <dbReference type="ARBA" id="ARBA00023157"/>
    </source>
</evidence>
<dbReference type="EMBL" id="KQ971314">
    <property type="protein sequence ID" value="EEZ99182.2"/>
    <property type="molecule type" value="Genomic_DNA"/>
</dbReference>
<dbReference type="Pfam" id="PF00089">
    <property type="entry name" value="Trypsin"/>
    <property type="match status" value="1"/>
</dbReference>
<dbReference type="HOGENOM" id="CLU_006842_0_3_1"/>
<keyword evidence="3" id="KW-1015">Disulfide bond</keyword>
<dbReference type="STRING" id="7070.D6WBS9"/>
<protein>
    <recommendedName>
        <fullName evidence="4">Phenoloxidase-activating factor 2</fullName>
    </recommendedName>
    <alternativeName>
        <fullName evidence="5">Prophenoloxidase-activating factor II</fullName>
    </alternativeName>
</protein>
<dbReference type="InterPro" id="IPR001254">
    <property type="entry name" value="Trypsin_dom"/>
</dbReference>
<evidence type="ECO:0000313" key="8">
    <source>
        <dbReference type="EMBL" id="EEZ99182.2"/>
    </source>
</evidence>
<proteinExistence type="predicted"/>
<gene>
    <name evidence="8" type="primary">AUGUSTUS-3.0.2_00248</name>
    <name evidence="8" type="ORF">TcasGA2_TC000248</name>
</gene>
<dbReference type="AlphaFoldDB" id="D6WBS9"/>
<dbReference type="InterPro" id="IPR041515">
    <property type="entry name" value="PPAF-2-like_Clip"/>
</dbReference>
<feature type="region of interest" description="Disordered" evidence="6">
    <location>
        <begin position="74"/>
        <end position="98"/>
    </location>
</feature>
<feature type="domain" description="Peptidase S1" evidence="7">
    <location>
        <begin position="112"/>
        <end position="363"/>
    </location>
</feature>
<evidence type="ECO:0000313" key="9">
    <source>
        <dbReference type="Proteomes" id="UP000007266"/>
    </source>
</evidence>
<dbReference type="GO" id="GO:0004252">
    <property type="term" value="F:serine-type endopeptidase activity"/>
    <property type="evidence" value="ECO:0007669"/>
    <property type="project" value="InterPro"/>
</dbReference>
<organism evidence="8 9">
    <name type="scientific">Tribolium castaneum</name>
    <name type="common">Red flour beetle</name>
    <dbReference type="NCBI Taxonomy" id="7070"/>
    <lineage>
        <taxon>Eukaryota</taxon>
        <taxon>Metazoa</taxon>
        <taxon>Ecdysozoa</taxon>
        <taxon>Arthropoda</taxon>
        <taxon>Hexapoda</taxon>
        <taxon>Insecta</taxon>
        <taxon>Pterygota</taxon>
        <taxon>Neoptera</taxon>
        <taxon>Endopterygota</taxon>
        <taxon>Coleoptera</taxon>
        <taxon>Polyphaga</taxon>
        <taxon>Cucujiformia</taxon>
        <taxon>Tenebrionidae</taxon>
        <taxon>Tenebrionidae incertae sedis</taxon>
        <taxon>Tribolium</taxon>
    </lineage>
</organism>
<reference evidence="8 9" key="1">
    <citation type="journal article" date="2008" name="Nature">
        <title>The genome of the model beetle and pest Tribolium castaneum.</title>
        <authorList>
            <consortium name="Tribolium Genome Sequencing Consortium"/>
            <person name="Richards S."/>
            <person name="Gibbs R.A."/>
            <person name="Weinstock G.M."/>
            <person name="Brown S.J."/>
            <person name="Denell R."/>
            <person name="Beeman R.W."/>
            <person name="Gibbs R."/>
            <person name="Beeman R.W."/>
            <person name="Brown S.J."/>
            <person name="Bucher G."/>
            <person name="Friedrich M."/>
            <person name="Grimmelikhuijzen C.J."/>
            <person name="Klingler M."/>
            <person name="Lorenzen M."/>
            <person name="Richards S."/>
            <person name="Roth S."/>
            <person name="Schroder R."/>
            <person name="Tautz D."/>
            <person name="Zdobnov E.M."/>
            <person name="Muzny D."/>
            <person name="Gibbs R.A."/>
            <person name="Weinstock G.M."/>
            <person name="Attaway T."/>
            <person name="Bell S."/>
            <person name="Buhay C.J."/>
            <person name="Chandrabose M.N."/>
            <person name="Chavez D."/>
            <person name="Clerk-Blankenburg K.P."/>
            <person name="Cree A."/>
            <person name="Dao M."/>
            <person name="Davis C."/>
            <person name="Chacko J."/>
            <person name="Dinh H."/>
            <person name="Dugan-Rocha S."/>
            <person name="Fowler G."/>
            <person name="Garner T.T."/>
            <person name="Garnes J."/>
            <person name="Gnirke A."/>
            <person name="Hawes A."/>
            <person name="Hernandez J."/>
            <person name="Hines S."/>
            <person name="Holder M."/>
            <person name="Hume J."/>
            <person name="Jhangiani S.N."/>
            <person name="Joshi V."/>
            <person name="Khan Z.M."/>
            <person name="Jackson L."/>
            <person name="Kovar C."/>
            <person name="Kowis A."/>
            <person name="Lee S."/>
            <person name="Lewis L.R."/>
            <person name="Margolis J."/>
            <person name="Morgan M."/>
            <person name="Nazareth L.V."/>
            <person name="Nguyen N."/>
            <person name="Okwuonu G."/>
            <person name="Parker D."/>
            <person name="Richards S."/>
            <person name="Ruiz S.J."/>
            <person name="Santibanez J."/>
            <person name="Savard J."/>
            <person name="Scherer S.E."/>
            <person name="Schneider B."/>
            <person name="Sodergren E."/>
            <person name="Tautz D."/>
            <person name="Vattahil S."/>
            <person name="Villasana D."/>
            <person name="White C.S."/>
            <person name="Wright R."/>
            <person name="Park Y."/>
            <person name="Beeman R.W."/>
            <person name="Lord J."/>
            <person name="Oppert B."/>
            <person name="Lorenzen M."/>
            <person name="Brown S."/>
            <person name="Wang L."/>
            <person name="Savard J."/>
            <person name="Tautz D."/>
            <person name="Richards S."/>
            <person name="Weinstock G."/>
            <person name="Gibbs R.A."/>
            <person name="Liu Y."/>
            <person name="Worley K."/>
            <person name="Weinstock G."/>
            <person name="Elsik C.G."/>
            <person name="Reese J.T."/>
            <person name="Elhaik E."/>
            <person name="Landan G."/>
            <person name="Graur D."/>
            <person name="Arensburger P."/>
            <person name="Atkinson P."/>
            <person name="Beeman R.W."/>
            <person name="Beidler J."/>
            <person name="Brown S.J."/>
            <person name="Demuth J.P."/>
            <person name="Drury D.W."/>
            <person name="Du Y.Z."/>
            <person name="Fujiwara H."/>
            <person name="Lorenzen M."/>
            <person name="Maselli V."/>
            <person name="Osanai M."/>
            <person name="Park Y."/>
            <person name="Robertson H.M."/>
            <person name="Tu Z."/>
            <person name="Wang J.J."/>
            <person name="Wang S."/>
            <person name="Richards S."/>
            <person name="Song H."/>
            <person name="Zhang L."/>
            <person name="Sodergren E."/>
            <person name="Werner D."/>
            <person name="Stanke M."/>
            <person name="Morgenstern B."/>
            <person name="Solovyev V."/>
            <person name="Kosarev P."/>
            <person name="Brown G."/>
            <person name="Chen H.C."/>
            <person name="Ermolaeva O."/>
            <person name="Hlavina W."/>
            <person name="Kapustin Y."/>
            <person name="Kiryutin B."/>
            <person name="Kitts P."/>
            <person name="Maglott D."/>
            <person name="Pruitt K."/>
            <person name="Sapojnikov V."/>
            <person name="Souvorov A."/>
            <person name="Mackey A.J."/>
            <person name="Waterhouse R.M."/>
            <person name="Wyder S."/>
            <person name="Zdobnov E.M."/>
            <person name="Zdobnov E.M."/>
            <person name="Wyder S."/>
            <person name="Kriventseva E.V."/>
            <person name="Kadowaki T."/>
            <person name="Bork P."/>
            <person name="Aranda M."/>
            <person name="Bao R."/>
            <person name="Beermann A."/>
            <person name="Berns N."/>
            <person name="Bolognesi R."/>
            <person name="Bonneton F."/>
            <person name="Bopp D."/>
            <person name="Brown S.J."/>
            <person name="Bucher G."/>
            <person name="Butts T."/>
            <person name="Chaumot A."/>
            <person name="Denell R.E."/>
            <person name="Ferrier D.E."/>
            <person name="Friedrich M."/>
            <person name="Gordon C.M."/>
            <person name="Jindra M."/>
            <person name="Klingler M."/>
            <person name="Lan Q."/>
            <person name="Lattorff H.M."/>
            <person name="Laudet V."/>
            <person name="von Levetsow C."/>
            <person name="Liu Z."/>
            <person name="Lutz R."/>
            <person name="Lynch J.A."/>
            <person name="da Fonseca R.N."/>
            <person name="Posnien N."/>
            <person name="Reuter R."/>
            <person name="Roth S."/>
            <person name="Savard J."/>
            <person name="Schinko J.B."/>
            <person name="Schmitt C."/>
            <person name="Schoppmeier M."/>
            <person name="Schroder R."/>
            <person name="Shippy T.D."/>
            <person name="Simonnet F."/>
            <person name="Marques-Souza H."/>
            <person name="Tautz D."/>
            <person name="Tomoyasu Y."/>
            <person name="Trauner J."/>
            <person name="Van der Zee M."/>
            <person name="Vervoort M."/>
            <person name="Wittkopp N."/>
            <person name="Wimmer E.A."/>
            <person name="Yang X."/>
            <person name="Jones A.K."/>
            <person name="Sattelle D.B."/>
            <person name="Ebert P.R."/>
            <person name="Nelson D."/>
            <person name="Scott J.G."/>
            <person name="Beeman R.W."/>
            <person name="Muthukrishnan S."/>
            <person name="Kramer K.J."/>
            <person name="Arakane Y."/>
            <person name="Beeman R.W."/>
            <person name="Zhu Q."/>
            <person name="Hogenkamp D."/>
            <person name="Dixit R."/>
            <person name="Oppert B."/>
            <person name="Jiang H."/>
            <person name="Zou Z."/>
            <person name="Marshall J."/>
            <person name="Elpidina E."/>
            <person name="Vinokurov K."/>
            <person name="Oppert C."/>
            <person name="Zou Z."/>
            <person name="Evans J."/>
            <person name="Lu Z."/>
            <person name="Zhao P."/>
            <person name="Sumathipala N."/>
            <person name="Altincicek B."/>
            <person name="Vilcinskas A."/>
            <person name="Williams M."/>
            <person name="Hultmark D."/>
            <person name="Hetru C."/>
            <person name="Jiang H."/>
            <person name="Grimmelikhuijzen C.J."/>
            <person name="Hauser F."/>
            <person name="Cazzamali G."/>
            <person name="Williamson M."/>
            <person name="Park Y."/>
            <person name="Li B."/>
            <person name="Tanaka Y."/>
            <person name="Predel R."/>
            <person name="Neupert S."/>
            <person name="Schachtner J."/>
            <person name="Verleyen P."/>
            <person name="Raible F."/>
            <person name="Bork P."/>
            <person name="Friedrich M."/>
            <person name="Walden K.K."/>
            <person name="Robertson H.M."/>
            <person name="Angeli S."/>
            <person name="Foret S."/>
            <person name="Bucher G."/>
            <person name="Schuetz S."/>
            <person name="Maleszka R."/>
            <person name="Wimmer E.A."/>
            <person name="Beeman R.W."/>
            <person name="Lorenzen M."/>
            <person name="Tomoyasu Y."/>
            <person name="Miller S.C."/>
            <person name="Grossmann D."/>
            <person name="Bucher G."/>
        </authorList>
    </citation>
    <scope>NUCLEOTIDE SEQUENCE [LARGE SCALE GENOMIC DNA]</scope>
    <source>
        <strain evidence="8 9">Georgia GA2</strain>
    </source>
</reference>
<dbReference type="Proteomes" id="UP000007266">
    <property type="component" value="Linkage group 2"/>
</dbReference>
<keyword evidence="8" id="KW-0378">Hydrolase</keyword>
<dbReference type="CDD" id="cd00190">
    <property type="entry name" value="Tryp_SPc"/>
    <property type="match status" value="1"/>
</dbReference>
<evidence type="ECO:0000256" key="5">
    <source>
        <dbReference type="ARBA" id="ARBA00076468"/>
    </source>
</evidence>
<dbReference type="FunFam" id="2.40.10.10:FF:000038">
    <property type="entry name" value="Serine protease"/>
    <property type="match status" value="1"/>
</dbReference>
<sequence length="374" mass="41110">MGGFGAQEKCGEGSKVHFKCVPYHRCDGNTNTIIPEEEDTDTNDYSLLIDIRLGVPKLCSKALDVCCQIPNTTSEIPPTTKPQPTDNTPKPQPTPNLSFCGIRNNNGIDFKITGNSHNEAEYGEFPWMVAVLKKNYDPSVDQGFALCGGSLIAPRVILTGAHCVHKFKPEEIKIRAGEWDTQTEDERFPYQERQVEEIIIHEAFKDGTLLNDVALIVLEKPFLKAKHIGTVCLPNQDQVISSQECFGTGWGKNAYGSEGQYQMILKKIELPIVPHAQCETALRKTKLGNFFKLHKSFTCAGGIPGRDTCTGDGGSPLVCPDPENPARYIQAGIVAWGVGCGTTTPGVYADVAKFRGWVDAQMERLELSNKPYTT</sequence>